<dbReference type="InterPro" id="IPR027417">
    <property type="entry name" value="P-loop_NTPase"/>
</dbReference>
<dbReference type="InterPro" id="IPR051396">
    <property type="entry name" value="Bact_Antivir_Def_Nuclease"/>
</dbReference>
<reference evidence="2 3" key="1">
    <citation type="submission" date="2020-11" db="EMBL/GenBank/DDBJ databases">
        <title>Hymenobacter sp.</title>
        <authorList>
            <person name="Kim M.K."/>
        </authorList>
    </citation>
    <scope>NUCLEOTIDE SEQUENCE [LARGE SCALE GENOMIC DNA]</scope>
    <source>
        <strain evidence="2 3">BT594</strain>
    </source>
</reference>
<accession>A0ABS0L3G4</accession>
<dbReference type="EMBL" id="JADWYK010000008">
    <property type="protein sequence ID" value="MBG8554664.1"/>
    <property type="molecule type" value="Genomic_DNA"/>
</dbReference>
<sequence length="397" mass="46245">MQNDIKTLRIQNFKSIKDVTMTPRRVNLIIGPPNVGKSNILEAMSLLGAGLYDDRKTFMGEVLRYECFSNLFYDNDNSIPVVVESSKYITVISSYGISRENYKVTGVDKNLFNEYKNIVQKDMLDYRVDYNVEKEDVSKLVTEMDSERANGQDAISNVKREGYIYDFHAFSVQESGSFNRLNGSYYIGSPLLSRYYVFKHKQPYEQRSEYKFLSPPYGANLLEIVKRNKVLRKDIVTLFKPYGLNLVLRVNDRKFEIQKNIDDFVYNYPYSSIADTLQRIIFYLAAIESNDDAVILFEEPEAHSYPQYVSMLGKRIAQSRNNQFFVATHSPYLLTEILEQMLPDEEQARELAIFVTYYEDYQTKVKQLSDEEVRAIRGDSVDVFYNMNRYIPRPANG</sequence>
<proteinExistence type="predicted"/>
<evidence type="ECO:0000259" key="1">
    <source>
        <dbReference type="Pfam" id="PF13304"/>
    </source>
</evidence>
<dbReference type="Proteomes" id="UP000601099">
    <property type="component" value="Unassembled WGS sequence"/>
</dbReference>
<feature type="domain" description="ATPase AAA-type core" evidence="1">
    <location>
        <begin position="26"/>
        <end position="334"/>
    </location>
</feature>
<protein>
    <submittedName>
        <fullName evidence="2">AAA family ATPase</fullName>
    </submittedName>
</protein>
<dbReference type="SUPFAM" id="SSF52540">
    <property type="entry name" value="P-loop containing nucleoside triphosphate hydrolases"/>
    <property type="match status" value="1"/>
</dbReference>
<name>A0ABS0L3G4_9BACT</name>
<gene>
    <name evidence="2" type="ORF">I5L79_13995</name>
</gene>
<organism evidence="2 3">
    <name type="scientific">Hymenobacter guriensis</name>
    <dbReference type="NCBI Taxonomy" id="2793065"/>
    <lineage>
        <taxon>Bacteria</taxon>
        <taxon>Pseudomonadati</taxon>
        <taxon>Bacteroidota</taxon>
        <taxon>Cytophagia</taxon>
        <taxon>Cytophagales</taxon>
        <taxon>Hymenobacteraceae</taxon>
        <taxon>Hymenobacter</taxon>
    </lineage>
</organism>
<dbReference type="PANTHER" id="PTHR43581:SF4">
    <property type="entry name" value="ATP_GTP PHOSPHATASE"/>
    <property type="match status" value="1"/>
</dbReference>
<evidence type="ECO:0000313" key="2">
    <source>
        <dbReference type="EMBL" id="MBG8554664.1"/>
    </source>
</evidence>
<evidence type="ECO:0000313" key="3">
    <source>
        <dbReference type="Proteomes" id="UP000601099"/>
    </source>
</evidence>
<dbReference type="InterPro" id="IPR003959">
    <property type="entry name" value="ATPase_AAA_core"/>
</dbReference>
<keyword evidence="3" id="KW-1185">Reference proteome</keyword>
<dbReference type="RefSeq" id="WP_196955686.1">
    <property type="nucleotide sequence ID" value="NZ_JADWYK010000008.1"/>
</dbReference>
<dbReference type="PANTHER" id="PTHR43581">
    <property type="entry name" value="ATP/GTP PHOSPHATASE"/>
    <property type="match status" value="1"/>
</dbReference>
<dbReference type="Pfam" id="PF13304">
    <property type="entry name" value="AAA_21"/>
    <property type="match status" value="1"/>
</dbReference>
<dbReference type="Gene3D" id="3.40.50.300">
    <property type="entry name" value="P-loop containing nucleotide triphosphate hydrolases"/>
    <property type="match status" value="1"/>
</dbReference>
<comment type="caution">
    <text evidence="2">The sequence shown here is derived from an EMBL/GenBank/DDBJ whole genome shotgun (WGS) entry which is preliminary data.</text>
</comment>